<dbReference type="InterPro" id="IPR017930">
    <property type="entry name" value="Myb_dom"/>
</dbReference>
<evidence type="ECO:0000259" key="2">
    <source>
        <dbReference type="PROSITE" id="PS50090"/>
    </source>
</evidence>
<evidence type="ECO:0000259" key="3">
    <source>
        <dbReference type="PROSITE" id="PS51294"/>
    </source>
</evidence>
<protein>
    <submittedName>
        <fullName evidence="4">Uncharacterized protein</fullName>
    </submittedName>
</protein>
<feature type="compositionally biased region" description="Pro residues" evidence="1">
    <location>
        <begin position="241"/>
        <end position="255"/>
    </location>
</feature>
<gene>
    <name evidence="4" type="ORF">APUTEX25_005176</name>
</gene>
<evidence type="ECO:0000313" key="5">
    <source>
        <dbReference type="Proteomes" id="UP000279271"/>
    </source>
</evidence>
<reference evidence="5" key="1">
    <citation type="journal article" date="2018" name="Algal Res.">
        <title>Characterization of plant carbon substrate utilization by Auxenochlorella protothecoides.</title>
        <authorList>
            <person name="Vogler B.W."/>
            <person name="Starkenburg S.R."/>
            <person name="Sudasinghe N."/>
            <person name="Schambach J.Y."/>
            <person name="Rollin J.A."/>
            <person name="Pattathil S."/>
            <person name="Barry A.N."/>
        </authorList>
    </citation>
    <scope>NUCLEOTIDE SEQUENCE [LARGE SCALE GENOMIC DNA]</scope>
    <source>
        <strain evidence="5">UTEX 25</strain>
    </source>
</reference>
<dbReference type="PROSITE" id="PS51294">
    <property type="entry name" value="HTH_MYB"/>
    <property type="match status" value="1"/>
</dbReference>
<dbReference type="InterPro" id="IPR009057">
    <property type="entry name" value="Homeodomain-like_sf"/>
</dbReference>
<accession>A0A3M7KS53</accession>
<feature type="region of interest" description="Disordered" evidence="1">
    <location>
        <begin position="359"/>
        <end position="379"/>
    </location>
</feature>
<feature type="compositionally biased region" description="Pro residues" evidence="1">
    <location>
        <begin position="327"/>
        <end position="338"/>
    </location>
</feature>
<evidence type="ECO:0000256" key="1">
    <source>
        <dbReference type="SAM" id="MobiDB-lite"/>
    </source>
</evidence>
<dbReference type="PANTHER" id="PTHR46993:SF6">
    <property type="entry name" value="MYB TRANSCRIPTION FACTOR"/>
    <property type="match status" value="1"/>
</dbReference>
<evidence type="ECO:0000313" key="4">
    <source>
        <dbReference type="EMBL" id="RMZ53187.1"/>
    </source>
</evidence>
<organism evidence="4 5">
    <name type="scientific">Auxenochlorella protothecoides</name>
    <name type="common">Green microalga</name>
    <name type="synonym">Chlorella protothecoides</name>
    <dbReference type="NCBI Taxonomy" id="3075"/>
    <lineage>
        <taxon>Eukaryota</taxon>
        <taxon>Viridiplantae</taxon>
        <taxon>Chlorophyta</taxon>
        <taxon>core chlorophytes</taxon>
        <taxon>Trebouxiophyceae</taxon>
        <taxon>Chlorellales</taxon>
        <taxon>Chlorellaceae</taxon>
        <taxon>Auxenochlorella</taxon>
    </lineage>
</organism>
<dbReference type="SMART" id="SM00717">
    <property type="entry name" value="SANT"/>
    <property type="match status" value="1"/>
</dbReference>
<feature type="domain" description="Myb-like" evidence="2">
    <location>
        <begin position="373"/>
        <end position="433"/>
    </location>
</feature>
<proteinExistence type="predicted"/>
<dbReference type="PROSITE" id="PS50090">
    <property type="entry name" value="MYB_LIKE"/>
    <property type="match status" value="1"/>
</dbReference>
<dbReference type="CDD" id="cd11660">
    <property type="entry name" value="SANT_TRF"/>
    <property type="match status" value="1"/>
</dbReference>
<dbReference type="EMBL" id="QOKY01000199">
    <property type="protein sequence ID" value="RMZ53187.1"/>
    <property type="molecule type" value="Genomic_DNA"/>
</dbReference>
<dbReference type="AlphaFoldDB" id="A0A3M7KS53"/>
<sequence length="473" mass="52083">MSAVSEKYQRLWALEQLVADPELSFDDLERILEAFPEEELEPLQARVFLRALEDHIGTHRINSHTAMILRSLEAVLPLRVPHGERLVPPPNLHTDVRFHAAMHSQPTGCSYWCTSHSLAHLPPDSPSQVSTHAAMEALRAAGQENFAEREQIVLSFFPEPTAQELEVFKELREVAANPRRKAHRIVNPRRRQIQTQLTEYAAALRSSLGPTFLQMVSQDISSGAYSFPGLTTRFPGLPIASPAPAPAPLPMPADPASPRAAPASADEHTAAGVLQGLGRVRGELAGIGGADPLLGALAAGTSAQAEVGQPLSRGPGVIRPWRSPTATPGPLPREPAPAGPSAALQVTPQARRAEAVFDPNSLPPLKKVTPEYGQRRKKTPWTAREEDVLLKYCQHPMYKAGNWRMIKDHDRVNGNHLFDRSIVDLKDKWRNMLRHDPSLARFHKKYLGRADPPAQDYADTPPTSGTHGRFLEE</sequence>
<dbReference type="InterPro" id="IPR001005">
    <property type="entry name" value="SANT/Myb"/>
</dbReference>
<name>A0A3M7KS53_AUXPR</name>
<dbReference type="SUPFAM" id="SSF46689">
    <property type="entry name" value="Homeodomain-like"/>
    <property type="match status" value="1"/>
</dbReference>
<dbReference type="Proteomes" id="UP000279271">
    <property type="component" value="Unassembled WGS sequence"/>
</dbReference>
<feature type="region of interest" description="Disordered" evidence="1">
    <location>
        <begin position="241"/>
        <end position="262"/>
    </location>
</feature>
<feature type="region of interest" description="Disordered" evidence="1">
    <location>
        <begin position="306"/>
        <end position="341"/>
    </location>
</feature>
<feature type="region of interest" description="Disordered" evidence="1">
    <location>
        <begin position="450"/>
        <end position="473"/>
    </location>
</feature>
<dbReference type="PANTHER" id="PTHR46993">
    <property type="entry name" value="MYB TRANSCRIPTION FACTOR"/>
    <property type="match status" value="1"/>
</dbReference>
<feature type="domain" description="HTH myb-type" evidence="3">
    <location>
        <begin position="373"/>
        <end position="437"/>
    </location>
</feature>
<dbReference type="Gene3D" id="1.10.10.60">
    <property type="entry name" value="Homeodomain-like"/>
    <property type="match status" value="1"/>
</dbReference>
<comment type="caution">
    <text evidence="4">The sequence shown here is derived from an EMBL/GenBank/DDBJ whole genome shotgun (WGS) entry which is preliminary data.</text>
</comment>